<dbReference type="InterPro" id="IPR046282">
    <property type="entry name" value="DUF6319"/>
</dbReference>
<feature type="compositionally biased region" description="Basic residues" evidence="1">
    <location>
        <begin position="48"/>
        <end position="58"/>
    </location>
</feature>
<dbReference type="AlphaFoldDB" id="A0A1E3SY84"/>
<dbReference type="Pfam" id="PF19844">
    <property type="entry name" value="DUF6319"/>
    <property type="match status" value="1"/>
</dbReference>
<evidence type="ECO:0000313" key="3">
    <source>
        <dbReference type="Proteomes" id="UP000094224"/>
    </source>
</evidence>
<dbReference type="Proteomes" id="UP000094224">
    <property type="component" value="Unassembled WGS sequence"/>
</dbReference>
<proteinExistence type="predicted"/>
<protein>
    <recommendedName>
        <fullName evidence="4">Mucin</fullName>
    </recommendedName>
</protein>
<evidence type="ECO:0000256" key="1">
    <source>
        <dbReference type="SAM" id="MobiDB-lite"/>
    </source>
</evidence>
<feature type="region of interest" description="Disordered" evidence="1">
    <location>
        <begin position="1"/>
        <end position="59"/>
    </location>
</feature>
<organism evidence="2 3">
    <name type="scientific">Mycobacterium sherrisii</name>
    <dbReference type="NCBI Taxonomy" id="243061"/>
    <lineage>
        <taxon>Bacteria</taxon>
        <taxon>Bacillati</taxon>
        <taxon>Actinomycetota</taxon>
        <taxon>Actinomycetes</taxon>
        <taxon>Mycobacteriales</taxon>
        <taxon>Mycobacteriaceae</taxon>
        <taxon>Mycobacterium</taxon>
        <taxon>Mycobacterium simiae complex</taxon>
    </lineage>
</organism>
<dbReference type="EMBL" id="MIHC01000014">
    <property type="protein sequence ID" value="ODR07091.1"/>
    <property type="molecule type" value="Genomic_DNA"/>
</dbReference>
<keyword evidence="3" id="KW-1185">Reference proteome</keyword>
<dbReference type="RefSeq" id="WP_069400172.1">
    <property type="nucleotide sequence ID" value="NZ_JAYWKZ010000014.1"/>
</dbReference>
<accession>A0A1E3SY84</accession>
<evidence type="ECO:0008006" key="4">
    <source>
        <dbReference type="Google" id="ProtNLM"/>
    </source>
</evidence>
<reference evidence="3" key="1">
    <citation type="submission" date="2016-09" db="EMBL/GenBank/DDBJ databases">
        <authorList>
            <person name="Greninger A.L."/>
            <person name="Jerome K.R."/>
            <person name="Mcnair B."/>
            <person name="Wallis C."/>
            <person name="Fang F."/>
        </authorList>
    </citation>
    <scope>NUCLEOTIDE SEQUENCE [LARGE SCALE GENOMIC DNA]</scope>
    <source>
        <strain evidence="3">BC1_M4</strain>
    </source>
</reference>
<sequence length="145" mass="15140">MTVDTLPAAPSSAEVDTPEVATSFAEKPAPERTPAPEAPTAAEMPKKAPAKKTPGKKGKTLELTLTVTGTADGEWRAELKQGSSYLARDLAVAAAAVSRAAKELHEDLSVPIDQVIEEARTQQAAKVAALEAELEAARQALADLK</sequence>
<dbReference type="STRING" id="243061.AWC25_18730"/>
<gene>
    <name evidence="2" type="ORF">BHQ21_09710</name>
</gene>
<comment type="caution">
    <text evidence="2">The sequence shown here is derived from an EMBL/GenBank/DDBJ whole genome shotgun (WGS) entry which is preliminary data.</text>
</comment>
<name>A0A1E3SY84_9MYCO</name>
<evidence type="ECO:0000313" key="2">
    <source>
        <dbReference type="EMBL" id="ODR07091.1"/>
    </source>
</evidence>